<dbReference type="EMBL" id="FNVB01000004">
    <property type="protein sequence ID" value="SEG68784.1"/>
    <property type="molecule type" value="Genomic_DNA"/>
</dbReference>
<dbReference type="RefSeq" id="WP_093345376.1">
    <property type="nucleotide sequence ID" value="NZ_FNVB01000004.1"/>
</dbReference>
<dbReference type="PRINTS" id="PR01438">
    <property type="entry name" value="UNVRSLSTRESS"/>
</dbReference>
<accession>A0A1I1I4A7</accession>
<dbReference type="EMBL" id="FOME01000001">
    <property type="protein sequence ID" value="SFC30921.1"/>
    <property type="molecule type" value="Genomic_DNA"/>
</dbReference>
<dbReference type="InterPro" id="IPR006016">
    <property type="entry name" value="UspA"/>
</dbReference>
<evidence type="ECO:0000313" key="5">
    <source>
        <dbReference type="Proteomes" id="UP000199690"/>
    </source>
</evidence>
<protein>
    <submittedName>
        <fullName evidence="3">Nucleotide-binding universal stress protein, UspA family</fullName>
    </submittedName>
</protein>
<gene>
    <name evidence="3" type="ORF">SAMN02982929_03185</name>
    <name evidence="4" type="ORF">SAMN05216506_101426</name>
</gene>
<accession>A0A1H6C744</accession>
<dbReference type="SMR" id="A0A1H6C744"/>
<dbReference type="Proteomes" id="UP000199690">
    <property type="component" value="Unassembled WGS sequence"/>
</dbReference>
<dbReference type="AlphaFoldDB" id="A0A1H6C744"/>
<evidence type="ECO:0000313" key="4">
    <source>
        <dbReference type="EMBL" id="SFC30921.1"/>
    </source>
</evidence>
<dbReference type="Proteomes" id="UP000236729">
    <property type="component" value="Unassembled WGS sequence"/>
</dbReference>
<dbReference type="PANTHER" id="PTHR31964">
    <property type="entry name" value="ADENINE NUCLEOTIDE ALPHA HYDROLASES-LIKE SUPERFAMILY PROTEIN"/>
    <property type="match status" value="1"/>
</dbReference>
<evidence type="ECO:0000256" key="1">
    <source>
        <dbReference type="ARBA" id="ARBA00008791"/>
    </source>
</evidence>
<reference evidence="5 6" key="2">
    <citation type="submission" date="2016-10" db="EMBL/GenBank/DDBJ databases">
        <authorList>
            <person name="Varghese N."/>
            <person name="Submissions S."/>
        </authorList>
    </citation>
    <scope>NUCLEOTIDE SEQUENCE [LARGE SCALE GENOMIC DNA]</scope>
    <source>
        <strain evidence="6">ATCC 20501</strain>
        <strain evidence="4 5">CGMCC 4.3529</strain>
    </source>
</reference>
<evidence type="ECO:0000259" key="2">
    <source>
        <dbReference type="Pfam" id="PF00582"/>
    </source>
</evidence>
<dbReference type="PANTHER" id="PTHR31964:SF113">
    <property type="entry name" value="USPA DOMAIN-CONTAINING PROTEIN"/>
    <property type="match status" value="1"/>
</dbReference>
<feature type="domain" description="UspA" evidence="2">
    <location>
        <begin position="1"/>
        <end position="137"/>
    </location>
</feature>
<evidence type="ECO:0000313" key="6">
    <source>
        <dbReference type="Proteomes" id="UP000236729"/>
    </source>
</evidence>
<proteinExistence type="inferred from homology"/>
<dbReference type="SUPFAM" id="SSF52402">
    <property type="entry name" value="Adenine nucleotide alpha hydrolases-like"/>
    <property type="match status" value="1"/>
</dbReference>
<dbReference type="InterPro" id="IPR006015">
    <property type="entry name" value="Universal_stress_UspA"/>
</dbReference>
<sequence>MPQTVLVGVDGSDESVRALRWAANQVREVGGIVHAAMVWHQPVQFGYRLPTSDAELEQRARKSLDAVVDGIKTEFPSVDVRSRLVRGHVVDEMVALSKQADLLVVGNKGHGAFTGMMVGSVALKLVHHAACPVVVVR</sequence>
<organism evidence="3 6">
    <name type="scientific">Saccharopolyspora kobensis</name>
    <dbReference type="NCBI Taxonomy" id="146035"/>
    <lineage>
        <taxon>Bacteria</taxon>
        <taxon>Bacillati</taxon>
        <taxon>Actinomycetota</taxon>
        <taxon>Actinomycetes</taxon>
        <taxon>Pseudonocardiales</taxon>
        <taxon>Pseudonocardiaceae</taxon>
        <taxon>Saccharopolyspora</taxon>
    </lineage>
</organism>
<dbReference type="Pfam" id="PF00582">
    <property type="entry name" value="Usp"/>
    <property type="match status" value="1"/>
</dbReference>
<name>A0A1H6C744_9PSEU</name>
<keyword evidence="5" id="KW-1185">Reference proteome</keyword>
<dbReference type="Gene3D" id="3.40.50.620">
    <property type="entry name" value="HUPs"/>
    <property type="match status" value="1"/>
</dbReference>
<evidence type="ECO:0000313" key="3">
    <source>
        <dbReference type="EMBL" id="SEG68784.1"/>
    </source>
</evidence>
<comment type="similarity">
    <text evidence="1">Belongs to the universal stress protein A family.</text>
</comment>
<dbReference type="InterPro" id="IPR014729">
    <property type="entry name" value="Rossmann-like_a/b/a_fold"/>
</dbReference>
<reference evidence="3" key="1">
    <citation type="submission" date="2016-10" db="EMBL/GenBank/DDBJ databases">
        <authorList>
            <person name="de Groot N.N."/>
        </authorList>
    </citation>
    <scope>NUCLEOTIDE SEQUENCE [LARGE SCALE GENOMIC DNA]</scope>
    <source>
        <strain evidence="3">ATCC 20501</strain>
    </source>
</reference>